<dbReference type="OrthoDB" id="7506908at2"/>
<feature type="domain" description="ChrR-like cupin" evidence="2">
    <location>
        <begin position="35"/>
        <end position="143"/>
    </location>
</feature>
<dbReference type="EMBL" id="CABFPH010000015">
    <property type="protein sequence ID" value="VUD70956.1"/>
    <property type="molecule type" value="Genomic_DNA"/>
</dbReference>
<dbReference type="Proteomes" id="UP000410984">
    <property type="component" value="Unassembled WGS sequence"/>
</dbReference>
<reference evidence="3 4" key="1">
    <citation type="submission" date="2019-06" db="EMBL/GenBank/DDBJ databases">
        <authorList>
            <person name="Rodrigo-Torres L."/>
            <person name="Arahal R. D."/>
            <person name="Lucena T."/>
        </authorList>
    </citation>
    <scope>NUCLEOTIDE SEQUENCE [LARGE SCALE GENOMIC DNA]</scope>
    <source>
        <strain evidence="3 4">SB0023/3</strain>
    </source>
</reference>
<dbReference type="InterPro" id="IPR011051">
    <property type="entry name" value="RmlC_Cupin_sf"/>
</dbReference>
<evidence type="ECO:0000259" key="2">
    <source>
        <dbReference type="Pfam" id="PF12973"/>
    </source>
</evidence>
<dbReference type="InterPro" id="IPR014710">
    <property type="entry name" value="RmlC-like_jellyroll"/>
</dbReference>
<sequence length="161" mass="16534">MLVRAIAALCLAVPGAALAADHHGAPGLVVLPDAAAATYQPGPPDLPKGTQVSAVSGDPAKPGAFVLRVKVPANTVIAPHTHTKPETLTILSGSIYHAHGKTLDRSAGQILKTGGFVYLPEAMPHSLWTADEPVELQVNGTGPFGLQYVNPSDDPSRAAGR</sequence>
<organism evidence="3 4">
    <name type="scientific">Methylobacterium symbioticum</name>
    <dbReference type="NCBI Taxonomy" id="2584084"/>
    <lineage>
        <taxon>Bacteria</taxon>
        <taxon>Pseudomonadati</taxon>
        <taxon>Pseudomonadota</taxon>
        <taxon>Alphaproteobacteria</taxon>
        <taxon>Hyphomicrobiales</taxon>
        <taxon>Methylobacteriaceae</taxon>
        <taxon>Methylobacterium</taxon>
    </lineage>
</organism>
<proteinExistence type="predicted"/>
<dbReference type="InterPro" id="IPR025979">
    <property type="entry name" value="ChrR-like_cupin_dom"/>
</dbReference>
<dbReference type="RefSeq" id="WP_142582434.1">
    <property type="nucleotide sequence ID" value="NZ_CABFPH010000015.1"/>
</dbReference>
<dbReference type="Gene3D" id="2.60.120.10">
    <property type="entry name" value="Jelly Rolls"/>
    <property type="match status" value="1"/>
</dbReference>
<evidence type="ECO:0000256" key="1">
    <source>
        <dbReference type="SAM" id="SignalP"/>
    </source>
</evidence>
<dbReference type="Pfam" id="PF12973">
    <property type="entry name" value="Cupin_7"/>
    <property type="match status" value="1"/>
</dbReference>
<gene>
    <name evidence="3" type="ORF">MET9862_01530</name>
</gene>
<dbReference type="SUPFAM" id="SSF51182">
    <property type="entry name" value="RmlC-like cupins"/>
    <property type="match status" value="1"/>
</dbReference>
<keyword evidence="4" id="KW-1185">Reference proteome</keyword>
<protein>
    <recommendedName>
        <fullName evidence="2">ChrR-like cupin domain-containing protein</fullName>
    </recommendedName>
</protein>
<name>A0A509E9J2_9HYPH</name>
<accession>A0A509E9J2</accession>
<evidence type="ECO:0000313" key="3">
    <source>
        <dbReference type="EMBL" id="VUD70956.1"/>
    </source>
</evidence>
<evidence type="ECO:0000313" key="4">
    <source>
        <dbReference type="Proteomes" id="UP000410984"/>
    </source>
</evidence>
<keyword evidence="1" id="KW-0732">Signal</keyword>
<dbReference type="AlphaFoldDB" id="A0A509E9J2"/>
<dbReference type="CDD" id="cd06989">
    <property type="entry name" value="cupin_DRT102"/>
    <property type="match status" value="1"/>
</dbReference>
<feature type="signal peptide" evidence="1">
    <location>
        <begin position="1"/>
        <end position="19"/>
    </location>
</feature>
<feature type="chain" id="PRO_5021203479" description="ChrR-like cupin domain-containing protein" evidence="1">
    <location>
        <begin position="20"/>
        <end position="161"/>
    </location>
</feature>